<sequence length="726" mass="82254">MQSSKHVPSPSQITALLAENENKEHLYYTEETCDFGGSCGGTGIIVPFKKGATELDEMFGITDVDSLPNSIDILPPIFDHVQLTKDGLVDTFAAKYPKRAAILLALLQSGYDLIFTDEHLTPEERKRFKEKVNGDYADERLQATVKRDNIPSPKIIKYDPKQPPKTNKPADEPTQDQDTRIDRVKRKYDPNMEREIAFDRKIDALEMSKIPRNDRPFTAKSKEALLRERKANALPALTPFELRTEDFGRWRIDDERMAIYIFPIIDRRKDYRDFGDDGEITYLATNNDGADRLYEVMGDWMVRQGGELAENADKDEEFFRHWLDRKLTGSLTMLGGAAEIFAGVSCILGTSMQTGGGGAVGGYALTLTGFEVFSQGVNMFNSPASTDWKTGLIGDVIHSVAEDFGGKAFAAEVDDGWLMTQFALSMGGTAAITYSNRVARNIAGVPNLYPRVNTGILTDARLATMRVTNWTLSKGRKIGYNALRSGLGAIFDVDKFGKFFMGAIDSNLRVLLRLHTARDAFLEARFMMKNLGPLKINSTQSATKLLERAAKHCGVDLWKYVDEVVYAPKGHELYKGKNAPAYFQITENAKTRIIISFQDELHTTNSYRQMMSAVHELDHAVQFKAWVTYLGYKEAFYNWTLMTLSQSSPRSFAYKNKLLGYQKNYAIHELMSEHRANNVMNIFTGRTKGANYREFKEAMDWSWDYIEGYRKILGRKLKESDYHFRK</sequence>
<protein>
    <recommendedName>
        <fullName evidence="4">Large polyvalent protein associated domain-containing protein</fullName>
    </recommendedName>
</protein>
<evidence type="ECO:0008006" key="4">
    <source>
        <dbReference type="Google" id="ProtNLM"/>
    </source>
</evidence>
<proteinExistence type="predicted"/>
<keyword evidence="3" id="KW-1185">Reference proteome</keyword>
<name>A0ABX2IU73_9RHOB</name>
<reference evidence="2 3" key="1">
    <citation type="submission" date="2020-06" db="EMBL/GenBank/DDBJ databases">
        <title>Sulfitobacter algicola sp. nov., isolated from green algae.</title>
        <authorList>
            <person name="Wang C."/>
        </authorList>
    </citation>
    <scope>NUCLEOTIDE SEQUENCE [LARGE SCALE GENOMIC DNA]</scope>
    <source>
        <strain evidence="2 3">1151</strain>
    </source>
</reference>
<dbReference type="Proteomes" id="UP000777935">
    <property type="component" value="Unassembled WGS sequence"/>
</dbReference>
<evidence type="ECO:0000313" key="3">
    <source>
        <dbReference type="Proteomes" id="UP000777935"/>
    </source>
</evidence>
<comment type="caution">
    <text evidence="2">The sequence shown here is derived from an EMBL/GenBank/DDBJ whole genome shotgun (WGS) entry which is preliminary data.</text>
</comment>
<organism evidence="2 3">
    <name type="scientific">Parasulfitobacter algicola</name>
    <dbReference type="NCBI Taxonomy" id="2614809"/>
    <lineage>
        <taxon>Bacteria</taxon>
        <taxon>Pseudomonadati</taxon>
        <taxon>Pseudomonadota</taxon>
        <taxon>Alphaproteobacteria</taxon>
        <taxon>Rhodobacterales</taxon>
        <taxon>Roseobacteraceae</taxon>
        <taxon>Parasulfitobacter</taxon>
    </lineage>
</organism>
<feature type="region of interest" description="Disordered" evidence="1">
    <location>
        <begin position="152"/>
        <end position="182"/>
    </location>
</feature>
<evidence type="ECO:0000256" key="1">
    <source>
        <dbReference type="SAM" id="MobiDB-lite"/>
    </source>
</evidence>
<gene>
    <name evidence="2" type="ORF">HRQ87_12155</name>
</gene>
<evidence type="ECO:0000313" key="2">
    <source>
        <dbReference type="EMBL" id="NSX55556.1"/>
    </source>
</evidence>
<dbReference type="RefSeq" id="WP_174138700.1">
    <property type="nucleotide sequence ID" value="NZ_JABUFE010000007.1"/>
</dbReference>
<accession>A0ABX2IU73</accession>
<dbReference type="EMBL" id="JABUFE010000007">
    <property type="protein sequence ID" value="NSX55556.1"/>
    <property type="molecule type" value="Genomic_DNA"/>
</dbReference>